<name>A0ABW4TKW1_9ACTN</name>
<dbReference type="InterPro" id="IPR025646">
    <property type="entry name" value="DUF4350"/>
</dbReference>
<dbReference type="Pfam" id="PF14258">
    <property type="entry name" value="DUF4350"/>
    <property type="match status" value="1"/>
</dbReference>
<sequence>MRGAWERHRTALLLTLAVLAALGVAALTAGRPTTSATYDPDNPGPGGARAAAQVLRDRGVEVDVVRDAASLEAAAVTADTTVVVTSSSLLGSSTADRLLAHVGEARLVVVEPGPGTTEALGVTSLPETIRVPGPVAAGCDDPVVGDLEVEVDGALAFPGPGCFGVEEGQLLAQPRPGLTLLGFGEAMRNDQVLRADNAAAVLRLLGQEPRLVWYVPDLTDLVADDGVSLATLLPTWLRPAFLLVVVASLALVAWRARRLGALAVEPLPVVVRALETTRSRGRLYRRAGARDHAADALRRATRRRLGSALAVAHPDDSVLLDRLAARLGRPRDELAALLDPAAAPPAHDRDLIALASALAALEEEVRRP</sequence>
<proteinExistence type="predicted"/>
<evidence type="ECO:0000259" key="1">
    <source>
        <dbReference type="Pfam" id="PF14258"/>
    </source>
</evidence>
<feature type="domain" description="DUF4350" evidence="1">
    <location>
        <begin position="40"/>
        <end position="205"/>
    </location>
</feature>
<reference evidence="3" key="1">
    <citation type="journal article" date="2019" name="Int. J. Syst. Evol. Microbiol.">
        <title>The Global Catalogue of Microorganisms (GCM) 10K type strain sequencing project: providing services to taxonomists for standard genome sequencing and annotation.</title>
        <authorList>
            <consortium name="The Broad Institute Genomics Platform"/>
            <consortium name="The Broad Institute Genome Sequencing Center for Infectious Disease"/>
            <person name="Wu L."/>
            <person name="Ma J."/>
        </authorList>
    </citation>
    <scope>NUCLEOTIDE SEQUENCE [LARGE SCALE GENOMIC DNA]</scope>
    <source>
        <strain evidence="3">CGMCC 1.12477</strain>
    </source>
</reference>
<dbReference type="Proteomes" id="UP001597351">
    <property type="component" value="Unassembled WGS sequence"/>
</dbReference>
<evidence type="ECO:0000313" key="2">
    <source>
        <dbReference type="EMBL" id="MFD1946261.1"/>
    </source>
</evidence>
<organism evidence="2 3">
    <name type="scientific">Nocardioides aestuarii</name>
    <dbReference type="NCBI Taxonomy" id="252231"/>
    <lineage>
        <taxon>Bacteria</taxon>
        <taxon>Bacillati</taxon>
        <taxon>Actinomycetota</taxon>
        <taxon>Actinomycetes</taxon>
        <taxon>Propionibacteriales</taxon>
        <taxon>Nocardioidaceae</taxon>
        <taxon>Nocardioides</taxon>
    </lineage>
</organism>
<protein>
    <submittedName>
        <fullName evidence="2">DUF4350 domain-containing protein</fullName>
    </submittedName>
</protein>
<dbReference type="EMBL" id="JBHUGD010000003">
    <property type="protein sequence ID" value="MFD1946261.1"/>
    <property type="molecule type" value="Genomic_DNA"/>
</dbReference>
<accession>A0ABW4TKW1</accession>
<evidence type="ECO:0000313" key="3">
    <source>
        <dbReference type="Proteomes" id="UP001597351"/>
    </source>
</evidence>
<gene>
    <name evidence="2" type="ORF">ACFSDE_05615</name>
</gene>
<keyword evidence="3" id="KW-1185">Reference proteome</keyword>
<comment type="caution">
    <text evidence="2">The sequence shown here is derived from an EMBL/GenBank/DDBJ whole genome shotgun (WGS) entry which is preliminary data.</text>
</comment>
<dbReference type="RefSeq" id="WP_343916245.1">
    <property type="nucleotide sequence ID" value="NZ_BAAAJT010000002.1"/>
</dbReference>